<dbReference type="InterPro" id="IPR010265">
    <property type="entry name" value="Phage_lambda_TipM"/>
</dbReference>
<dbReference type="EMBL" id="JAMDGR010000014">
    <property type="protein sequence ID" value="MDD1150046.1"/>
    <property type="molecule type" value="Genomic_DNA"/>
</dbReference>
<keyword evidence="2" id="KW-1185">Reference proteome</keyword>
<organism evidence="1 2">
    <name type="scientific">Pseudomonas idahonensis</name>
    <dbReference type="NCBI Taxonomy" id="2942628"/>
    <lineage>
        <taxon>Bacteria</taxon>
        <taxon>Pseudomonadati</taxon>
        <taxon>Pseudomonadota</taxon>
        <taxon>Gammaproteobacteria</taxon>
        <taxon>Pseudomonadales</taxon>
        <taxon>Pseudomonadaceae</taxon>
        <taxon>Pseudomonas</taxon>
    </lineage>
</organism>
<evidence type="ECO:0000313" key="2">
    <source>
        <dbReference type="Proteomes" id="UP001217610"/>
    </source>
</evidence>
<gene>
    <name evidence="1" type="ORF">M5G25_17305</name>
</gene>
<accession>A0ABT5Q771</accession>
<protein>
    <submittedName>
        <fullName evidence="1">Phage tail protein</fullName>
    </submittedName>
</protein>
<sequence length="115" mass="12931">MAETFSFCTRVGASGDIKQRTWENEFGDGYVQSGGTGINGKSQEWAHQAVGSLEAGQELRLMRDFLDRHEGYKSFFWTPPGGTLGRYKSKDYKLDPQGAGLFKLSFTMKQVFTPY</sequence>
<proteinExistence type="predicted"/>
<reference evidence="1 2" key="1">
    <citation type="submission" date="2022-05" db="EMBL/GenBank/DDBJ databases">
        <title>Novel Pseudomonas spp. Isolated from a Rainbow Trout Aquaculture Facility.</title>
        <authorList>
            <person name="Testerman T."/>
            <person name="Graf J."/>
        </authorList>
    </citation>
    <scope>NUCLEOTIDE SEQUENCE [LARGE SCALE GENOMIC DNA]</scope>
    <source>
        <strain evidence="1 2">ID357</strain>
    </source>
</reference>
<comment type="caution">
    <text evidence="1">The sequence shown here is derived from an EMBL/GenBank/DDBJ whole genome shotgun (WGS) entry which is preliminary data.</text>
</comment>
<name>A0ABT5Q771_9PSED</name>
<dbReference type="Proteomes" id="UP001217610">
    <property type="component" value="Unassembled WGS sequence"/>
</dbReference>
<evidence type="ECO:0000313" key="1">
    <source>
        <dbReference type="EMBL" id="MDD1150046.1"/>
    </source>
</evidence>
<dbReference type="Pfam" id="PF05939">
    <property type="entry name" value="Phage_min_tail"/>
    <property type="match status" value="1"/>
</dbReference>
<dbReference type="RefSeq" id="WP_170001188.1">
    <property type="nucleotide sequence ID" value="NZ_JAMDGR010000014.1"/>
</dbReference>